<organism evidence="4 5">
    <name type="scientific">Rhizobium aquaticum</name>
    <dbReference type="NCBI Taxonomy" id="1549636"/>
    <lineage>
        <taxon>Bacteria</taxon>
        <taxon>Pseudomonadati</taxon>
        <taxon>Pseudomonadota</taxon>
        <taxon>Alphaproteobacteria</taxon>
        <taxon>Hyphomicrobiales</taxon>
        <taxon>Rhizobiaceae</taxon>
        <taxon>Rhizobium/Agrobacterium group</taxon>
        <taxon>Rhizobium</taxon>
    </lineage>
</organism>
<name>A0ABV2IWJ3_9HYPH</name>
<evidence type="ECO:0000259" key="2">
    <source>
        <dbReference type="PROSITE" id="PS50404"/>
    </source>
</evidence>
<reference evidence="4 5" key="1">
    <citation type="submission" date="2024-06" db="EMBL/GenBank/DDBJ databases">
        <title>Genomic Encyclopedia of Type Strains, Phase IV (KMG-IV): sequencing the most valuable type-strain genomes for metagenomic binning, comparative biology and taxonomic classification.</title>
        <authorList>
            <person name="Goeker M."/>
        </authorList>
    </citation>
    <scope>NUCLEOTIDE SEQUENCE [LARGE SCALE GENOMIC DNA]</scope>
    <source>
        <strain evidence="4 5">DSM 29780</strain>
    </source>
</reference>
<evidence type="ECO:0000256" key="1">
    <source>
        <dbReference type="RuleBase" id="RU003494"/>
    </source>
</evidence>
<dbReference type="PROSITE" id="PS50404">
    <property type="entry name" value="GST_NTER"/>
    <property type="match status" value="1"/>
</dbReference>
<keyword evidence="4" id="KW-0808">Transferase</keyword>
<dbReference type="SFLD" id="SFLDG00358">
    <property type="entry name" value="Main_(cytGST)"/>
    <property type="match status" value="1"/>
</dbReference>
<dbReference type="GO" id="GO:0004364">
    <property type="term" value="F:glutathione transferase activity"/>
    <property type="evidence" value="ECO:0007669"/>
    <property type="project" value="UniProtKB-EC"/>
</dbReference>
<comment type="similarity">
    <text evidence="1">Belongs to the GST superfamily.</text>
</comment>
<comment type="caution">
    <text evidence="4">The sequence shown here is derived from an EMBL/GenBank/DDBJ whole genome shotgun (WGS) entry which is preliminary data.</text>
</comment>
<dbReference type="InterPro" id="IPR036249">
    <property type="entry name" value="Thioredoxin-like_sf"/>
</dbReference>
<dbReference type="SUPFAM" id="SSF52833">
    <property type="entry name" value="Thioredoxin-like"/>
    <property type="match status" value="1"/>
</dbReference>
<dbReference type="Pfam" id="PF02798">
    <property type="entry name" value="GST_N"/>
    <property type="match status" value="1"/>
</dbReference>
<evidence type="ECO:0000259" key="3">
    <source>
        <dbReference type="PROSITE" id="PS50405"/>
    </source>
</evidence>
<accession>A0ABV2IWJ3</accession>
<dbReference type="PANTHER" id="PTHR44051">
    <property type="entry name" value="GLUTATHIONE S-TRANSFERASE-RELATED"/>
    <property type="match status" value="1"/>
</dbReference>
<dbReference type="InterPro" id="IPR040079">
    <property type="entry name" value="Glutathione_S-Trfase"/>
</dbReference>
<dbReference type="Gene3D" id="1.20.1050.10">
    <property type="match status" value="1"/>
</dbReference>
<feature type="domain" description="GST N-terminal" evidence="2">
    <location>
        <begin position="4"/>
        <end position="85"/>
    </location>
</feature>
<dbReference type="EMBL" id="JBEPMB010000001">
    <property type="protein sequence ID" value="MET3612853.1"/>
    <property type="molecule type" value="Genomic_DNA"/>
</dbReference>
<gene>
    <name evidence="4" type="ORF">ABID16_001158</name>
</gene>
<dbReference type="InterPro" id="IPR010987">
    <property type="entry name" value="Glutathione-S-Trfase_C-like"/>
</dbReference>
<dbReference type="Pfam" id="PF00043">
    <property type="entry name" value="GST_C"/>
    <property type="match status" value="1"/>
</dbReference>
<proteinExistence type="inferred from homology"/>
<dbReference type="CDD" id="cd03046">
    <property type="entry name" value="GST_N_GTT1_like"/>
    <property type="match status" value="1"/>
</dbReference>
<dbReference type="InterPro" id="IPR004045">
    <property type="entry name" value="Glutathione_S-Trfase_N"/>
</dbReference>
<dbReference type="Gene3D" id="3.40.30.10">
    <property type="entry name" value="Glutaredoxin"/>
    <property type="match status" value="1"/>
</dbReference>
<dbReference type="CDD" id="cd03207">
    <property type="entry name" value="GST_C_8"/>
    <property type="match status" value="1"/>
</dbReference>
<dbReference type="PROSITE" id="PS50405">
    <property type="entry name" value="GST_CTER"/>
    <property type="match status" value="1"/>
</dbReference>
<dbReference type="PANTHER" id="PTHR44051:SF21">
    <property type="entry name" value="GLUTATHIONE S-TRANSFERASE FAMILY PROTEIN"/>
    <property type="match status" value="1"/>
</dbReference>
<dbReference type="InterPro" id="IPR036282">
    <property type="entry name" value="Glutathione-S-Trfase_C_sf"/>
</dbReference>
<dbReference type="SUPFAM" id="SSF47616">
    <property type="entry name" value="GST C-terminal domain-like"/>
    <property type="match status" value="1"/>
</dbReference>
<dbReference type="InterPro" id="IPR004046">
    <property type="entry name" value="GST_C"/>
</dbReference>
<sequence>MNGNDSITLHYMPQTRAAGTRIILEELDAPYDLHVMNMKAGENREAGYLAINPLGKVPAIEHRGRLVTEQIAIAIYLGDLFPEAGLTPAVDDPDRGTYLRWLVYYAACFEPALMDKFRNVDPGPVTQSVYGTYDQMLDVLEGALSNGPYILGDRMSLADIQWGVALNWTMMFGMVPQRPRFVEYRDRIASRPSFAKVWTEDAAMAEKHAALAAAKA</sequence>
<dbReference type="SFLD" id="SFLDG01150">
    <property type="entry name" value="Main.1:_Beta-like"/>
    <property type="match status" value="1"/>
</dbReference>
<dbReference type="SFLD" id="SFLDS00019">
    <property type="entry name" value="Glutathione_Transferase_(cytos"/>
    <property type="match status" value="1"/>
</dbReference>
<dbReference type="EC" id="2.5.1.18" evidence="4"/>
<dbReference type="RefSeq" id="WP_354555387.1">
    <property type="nucleotide sequence ID" value="NZ_JBEPMB010000001.1"/>
</dbReference>
<evidence type="ECO:0000313" key="4">
    <source>
        <dbReference type="EMBL" id="MET3612853.1"/>
    </source>
</evidence>
<feature type="domain" description="GST C-terminal" evidence="3">
    <location>
        <begin position="91"/>
        <end position="216"/>
    </location>
</feature>
<evidence type="ECO:0000313" key="5">
    <source>
        <dbReference type="Proteomes" id="UP001549047"/>
    </source>
</evidence>
<keyword evidence="5" id="KW-1185">Reference proteome</keyword>
<dbReference type="Proteomes" id="UP001549047">
    <property type="component" value="Unassembled WGS sequence"/>
</dbReference>
<protein>
    <submittedName>
        <fullName evidence="4">Glutathione S-transferase</fullName>
        <ecNumber evidence="4">2.5.1.18</ecNumber>
    </submittedName>
</protein>